<dbReference type="EMBL" id="GBXM01094700">
    <property type="protein sequence ID" value="JAH13877.1"/>
    <property type="molecule type" value="Transcribed_RNA"/>
</dbReference>
<organism evidence="1">
    <name type="scientific">Anguilla anguilla</name>
    <name type="common">European freshwater eel</name>
    <name type="synonym">Muraena anguilla</name>
    <dbReference type="NCBI Taxonomy" id="7936"/>
    <lineage>
        <taxon>Eukaryota</taxon>
        <taxon>Metazoa</taxon>
        <taxon>Chordata</taxon>
        <taxon>Craniata</taxon>
        <taxon>Vertebrata</taxon>
        <taxon>Euteleostomi</taxon>
        <taxon>Actinopterygii</taxon>
        <taxon>Neopterygii</taxon>
        <taxon>Teleostei</taxon>
        <taxon>Anguilliformes</taxon>
        <taxon>Anguillidae</taxon>
        <taxon>Anguilla</taxon>
    </lineage>
</organism>
<evidence type="ECO:0000313" key="1">
    <source>
        <dbReference type="EMBL" id="JAH13877.1"/>
    </source>
</evidence>
<reference evidence="1" key="1">
    <citation type="submission" date="2014-11" db="EMBL/GenBank/DDBJ databases">
        <authorList>
            <person name="Amaro Gonzalez C."/>
        </authorList>
    </citation>
    <scope>NUCLEOTIDE SEQUENCE</scope>
</reference>
<name>A0A0E9QBJ1_ANGAN</name>
<accession>A0A0E9QBJ1</accession>
<proteinExistence type="predicted"/>
<protein>
    <submittedName>
        <fullName evidence="1">Uncharacterized protein</fullName>
    </submittedName>
</protein>
<dbReference type="AlphaFoldDB" id="A0A0E9QBJ1"/>
<reference evidence="1" key="2">
    <citation type="journal article" date="2015" name="Fish Shellfish Immunol.">
        <title>Early steps in the European eel (Anguilla anguilla)-Vibrio vulnificus interaction in the gills: Role of the RtxA13 toxin.</title>
        <authorList>
            <person name="Callol A."/>
            <person name="Pajuelo D."/>
            <person name="Ebbesson L."/>
            <person name="Teles M."/>
            <person name="MacKenzie S."/>
            <person name="Amaro C."/>
        </authorList>
    </citation>
    <scope>NUCLEOTIDE SEQUENCE</scope>
</reference>
<sequence length="38" mass="4468">MALFVSELLWNTWGWKIVTHLRNATGVSQGWEMSYARK</sequence>